<dbReference type="InterPro" id="IPR040497">
    <property type="entry name" value="Glyco_transf_24"/>
</dbReference>
<evidence type="ECO:0000313" key="2">
    <source>
        <dbReference type="Ensembl" id="ENSCCNP00000008667.1"/>
    </source>
</evidence>
<accession>A0A8C0WBK4</accession>
<name>A0A8C0WBK4_CASCN</name>
<sequence length="79" mass="9489">MIHQVPIKSLPQEWLWCETWCDDASKKRCNNPMTKEPKLEAAVRIVPEWQDYDQEIKQLQILLEFELRASQLLDRYSTI</sequence>
<dbReference type="PANTHER" id="PTHR11226">
    <property type="entry name" value="UDP-GLUCOSE GLYCOPROTEIN:GLUCOSYLTRANSFERASE"/>
    <property type="match status" value="1"/>
</dbReference>
<dbReference type="GO" id="GO:0051082">
    <property type="term" value="F:unfolded protein binding"/>
    <property type="evidence" value="ECO:0007669"/>
    <property type="project" value="TreeGrafter"/>
</dbReference>
<evidence type="ECO:0000259" key="1">
    <source>
        <dbReference type="Pfam" id="PF18404"/>
    </source>
</evidence>
<dbReference type="GO" id="GO:0003980">
    <property type="term" value="F:UDP-glucose:glycoprotein glucosyltransferase activity"/>
    <property type="evidence" value="ECO:0007669"/>
    <property type="project" value="InterPro"/>
</dbReference>
<dbReference type="Ensembl" id="ENSCCNT00000011415.1">
    <property type="protein sequence ID" value="ENSCCNP00000008667.1"/>
    <property type="gene ID" value="ENSCCNG00000009140.1"/>
</dbReference>
<protein>
    <recommendedName>
        <fullName evidence="1">Glucosyltransferase 24 catalytic domain-containing protein</fullName>
    </recommendedName>
</protein>
<feature type="domain" description="Glucosyltransferase 24 catalytic" evidence="1">
    <location>
        <begin position="1"/>
        <end position="59"/>
    </location>
</feature>
<dbReference type="InterPro" id="IPR009448">
    <property type="entry name" value="UDP-g_GGtrans"/>
</dbReference>
<dbReference type="GO" id="GO:0018279">
    <property type="term" value="P:protein N-linked glycosylation via asparagine"/>
    <property type="evidence" value="ECO:0007669"/>
    <property type="project" value="TreeGrafter"/>
</dbReference>
<organism evidence="2">
    <name type="scientific">Castor canadensis</name>
    <name type="common">American beaver</name>
    <dbReference type="NCBI Taxonomy" id="51338"/>
    <lineage>
        <taxon>Eukaryota</taxon>
        <taxon>Metazoa</taxon>
        <taxon>Chordata</taxon>
        <taxon>Craniata</taxon>
        <taxon>Vertebrata</taxon>
        <taxon>Euteleostomi</taxon>
        <taxon>Mammalia</taxon>
        <taxon>Eutheria</taxon>
        <taxon>Euarchontoglires</taxon>
        <taxon>Glires</taxon>
        <taxon>Rodentia</taxon>
        <taxon>Castorimorpha</taxon>
        <taxon>Castoridae</taxon>
        <taxon>Castor</taxon>
    </lineage>
</organism>
<reference evidence="2" key="1">
    <citation type="submission" date="2023-09" db="UniProtKB">
        <authorList>
            <consortium name="Ensembl"/>
        </authorList>
    </citation>
    <scope>IDENTIFICATION</scope>
</reference>
<dbReference type="AlphaFoldDB" id="A0A8C0WBK4"/>
<proteinExistence type="predicted"/>
<dbReference type="PANTHER" id="PTHR11226:SF3">
    <property type="entry name" value="UDP-GLUCOSE:GLYCOPROTEIN GLUCOSYLTRANSFERASE 1"/>
    <property type="match status" value="1"/>
</dbReference>
<dbReference type="Pfam" id="PF18404">
    <property type="entry name" value="Glyco_transf_24"/>
    <property type="match status" value="1"/>
</dbReference>
<dbReference type="GO" id="GO:0005783">
    <property type="term" value="C:endoplasmic reticulum"/>
    <property type="evidence" value="ECO:0007669"/>
    <property type="project" value="TreeGrafter"/>
</dbReference>
<dbReference type="GO" id="GO:0036503">
    <property type="term" value="P:ERAD pathway"/>
    <property type="evidence" value="ECO:0007669"/>
    <property type="project" value="TreeGrafter"/>
</dbReference>